<dbReference type="SUPFAM" id="SSF50475">
    <property type="entry name" value="FMN-binding split barrel"/>
    <property type="match status" value="1"/>
</dbReference>
<evidence type="ECO:0000313" key="5">
    <source>
        <dbReference type="Proteomes" id="UP000451565"/>
    </source>
</evidence>
<gene>
    <name evidence="4" type="ORF">GEV47_03900</name>
</gene>
<dbReference type="Proteomes" id="UP000451565">
    <property type="component" value="Unassembled WGS sequence"/>
</dbReference>
<dbReference type="GO" id="GO:0042602">
    <property type="term" value="F:riboflavin reductase (NADPH) activity"/>
    <property type="evidence" value="ECO:0007669"/>
    <property type="project" value="TreeGrafter"/>
</dbReference>
<dbReference type="PANTHER" id="PTHR30466">
    <property type="entry name" value="FLAVIN REDUCTASE"/>
    <property type="match status" value="1"/>
</dbReference>
<comment type="similarity">
    <text evidence="1">Belongs to the non-flavoprotein flavin reductase family.</text>
</comment>
<reference evidence="4 5" key="1">
    <citation type="submission" date="2019-10" db="EMBL/GenBank/DDBJ databases">
        <title>Glaciimonas soli sp. nov., a psychrophilic bacterium isolated from the forest soil of a high elevation mountain in Taiwan.</title>
        <authorList>
            <person name="Wang L.-T."/>
            <person name="Shieh W.Y."/>
        </authorList>
    </citation>
    <scope>NUCLEOTIDE SEQUENCE [LARGE SCALE GENOMIC DNA]</scope>
    <source>
        <strain evidence="4 5">GS1</strain>
    </source>
</reference>
<dbReference type="SUPFAM" id="SSF46785">
    <property type="entry name" value="Winged helix' DNA-binding domain"/>
    <property type="match status" value="1"/>
</dbReference>
<evidence type="ECO:0000313" key="4">
    <source>
        <dbReference type="EMBL" id="MQQ99828.1"/>
    </source>
</evidence>
<keyword evidence="2" id="KW-0560">Oxidoreductase</keyword>
<proteinExistence type="inferred from homology"/>
<dbReference type="OrthoDB" id="9792858at2"/>
<evidence type="ECO:0000256" key="1">
    <source>
        <dbReference type="ARBA" id="ARBA00008898"/>
    </source>
</evidence>
<evidence type="ECO:0000256" key="2">
    <source>
        <dbReference type="ARBA" id="ARBA00023002"/>
    </source>
</evidence>
<dbReference type="InterPro" id="IPR002563">
    <property type="entry name" value="Flavin_Rdtase-like_dom"/>
</dbReference>
<dbReference type="GO" id="GO:0010181">
    <property type="term" value="F:FMN binding"/>
    <property type="evidence" value="ECO:0007669"/>
    <property type="project" value="InterPro"/>
</dbReference>
<dbReference type="Pfam" id="PF01613">
    <property type="entry name" value="Flavin_Reduct"/>
    <property type="match status" value="1"/>
</dbReference>
<evidence type="ECO:0000259" key="3">
    <source>
        <dbReference type="SMART" id="SM00903"/>
    </source>
</evidence>
<dbReference type="InterPro" id="IPR036388">
    <property type="entry name" value="WH-like_DNA-bd_sf"/>
</dbReference>
<dbReference type="RefSeq" id="WP_153233365.1">
    <property type="nucleotide sequence ID" value="NZ_WINI01000001.1"/>
</dbReference>
<protein>
    <submittedName>
        <fullName evidence="4">Flavin reductase</fullName>
    </submittedName>
</protein>
<dbReference type="PANTHER" id="PTHR30466:SF11">
    <property type="entry name" value="FLAVIN-DEPENDENT MONOOXYGENASE, REDUCTASE SUBUNIT HSAB"/>
    <property type="match status" value="1"/>
</dbReference>
<organism evidence="4 5">
    <name type="scientific">Glaciimonas soli</name>
    <dbReference type="NCBI Taxonomy" id="2590999"/>
    <lineage>
        <taxon>Bacteria</taxon>
        <taxon>Pseudomonadati</taxon>
        <taxon>Pseudomonadota</taxon>
        <taxon>Betaproteobacteria</taxon>
        <taxon>Burkholderiales</taxon>
        <taxon>Oxalobacteraceae</taxon>
        <taxon>Glaciimonas</taxon>
    </lineage>
</organism>
<name>A0A843YJ72_9BURK</name>
<accession>A0A843YJ72</accession>
<dbReference type="Gene3D" id="2.30.110.10">
    <property type="entry name" value="Electron Transport, Fmn-binding Protein, Chain A"/>
    <property type="match status" value="1"/>
</dbReference>
<dbReference type="InterPro" id="IPR036390">
    <property type="entry name" value="WH_DNA-bd_sf"/>
</dbReference>
<dbReference type="InterPro" id="IPR050268">
    <property type="entry name" value="NADH-dep_flavin_reductase"/>
</dbReference>
<feature type="domain" description="Flavin reductase like" evidence="3">
    <location>
        <begin position="29"/>
        <end position="175"/>
    </location>
</feature>
<dbReference type="InterPro" id="IPR012349">
    <property type="entry name" value="Split_barrel_FMN-bd"/>
</dbReference>
<comment type="caution">
    <text evidence="4">The sequence shown here is derived from an EMBL/GenBank/DDBJ whole genome shotgun (WGS) entry which is preliminary data.</text>
</comment>
<sequence>MDKVKNTSSLADPAALAQLFDQREFRHALSTFTTGVTIVTACSTVDGSEKLVGITANSFNSVSLDPPLVLWSLSKSSHSAAVFETADYWAVHILSHDQDGLANRFAKRGIDKFAGLTIERGLGDAPLLSGCTTRMQCKTTYRYDGGDHIIMVGEVMHFDHSDAPPLVYQRGNYAIATRKELTDEAEALIKVTTSGRNTDTAASNTITPLLGNAYFQLYDKLRESGAQHGLNDTEFFVLNTLAANEGLSLAELMQLFVYAGHSPLAHVLDDMTVRGLLHVIVDQDEESNNGLFYLTALGHDVAQKIVDAGKQIEADMLSKLGEVDTIALRTLLRRFVNP</sequence>
<dbReference type="SMART" id="SM00903">
    <property type="entry name" value="Flavin_Reduct"/>
    <property type="match status" value="1"/>
</dbReference>
<dbReference type="EMBL" id="WINI01000001">
    <property type="protein sequence ID" value="MQQ99828.1"/>
    <property type="molecule type" value="Genomic_DNA"/>
</dbReference>
<dbReference type="AlphaFoldDB" id="A0A843YJ72"/>
<dbReference type="Gene3D" id="1.10.10.10">
    <property type="entry name" value="Winged helix-like DNA-binding domain superfamily/Winged helix DNA-binding domain"/>
    <property type="match status" value="1"/>
</dbReference>
<keyword evidence="5" id="KW-1185">Reference proteome</keyword>